<dbReference type="GO" id="GO:0016787">
    <property type="term" value="F:hydrolase activity"/>
    <property type="evidence" value="ECO:0007669"/>
    <property type="project" value="UniProtKB-KW"/>
</dbReference>
<keyword evidence="3" id="KW-0378">Hydrolase</keyword>
<dbReference type="KEGG" id="kyr:CVV65_03975"/>
<evidence type="ECO:0000313" key="5">
    <source>
        <dbReference type="EMBL" id="ATY84210.1"/>
    </source>
</evidence>
<dbReference type="EMBL" id="CP024955">
    <property type="protein sequence ID" value="ATY84210.1"/>
    <property type="molecule type" value="Genomic_DNA"/>
</dbReference>
<evidence type="ECO:0008006" key="7">
    <source>
        <dbReference type="Google" id="ProtNLM"/>
    </source>
</evidence>
<evidence type="ECO:0000256" key="4">
    <source>
        <dbReference type="ARBA" id="ARBA00024207"/>
    </source>
</evidence>
<dbReference type="GO" id="GO:0110001">
    <property type="term" value="C:toxin-antitoxin complex"/>
    <property type="evidence" value="ECO:0007669"/>
    <property type="project" value="InterPro"/>
</dbReference>
<dbReference type="PANTHER" id="PTHR33397">
    <property type="entry name" value="UPF0331 PROTEIN YUTE"/>
    <property type="match status" value="1"/>
</dbReference>
<gene>
    <name evidence="5" type="ORF">CVV65_03975</name>
</gene>
<comment type="similarity">
    <text evidence="4">Belongs to the HepT RNase toxin family.</text>
</comment>
<keyword evidence="1" id="KW-1277">Toxin-antitoxin system</keyword>
<evidence type="ECO:0000256" key="2">
    <source>
        <dbReference type="ARBA" id="ARBA00022722"/>
    </source>
</evidence>
<protein>
    <recommendedName>
        <fullName evidence="7">DUF86 domain-containing protein</fullName>
    </recommendedName>
</protein>
<reference evidence="6" key="1">
    <citation type="submission" date="2017-11" db="EMBL/GenBank/DDBJ databases">
        <title>Complete Genome Sequence of Kyrpidia sp. Strain EA-1, a thermophilic, hydrogen-oxidizing Bacterium, isolated from the Azores.</title>
        <authorList>
            <person name="Reiner J.E."/>
            <person name="Lapp C.J."/>
            <person name="Bunk B."/>
            <person name="Gescher J."/>
        </authorList>
    </citation>
    <scope>NUCLEOTIDE SEQUENCE [LARGE SCALE GENOMIC DNA]</scope>
    <source>
        <strain evidence="6">EA-1</strain>
    </source>
</reference>
<keyword evidence="2" id="KW-0540">Nuclease</keyword>
<dbReference type="InterPro" id="IPR052379">
    <property type="entry name" value="Type_VII_TA_RNase"/>
</dbReference>
<dbReference type="Pfam" id="PF01934">
    <property type="entry name" value="HepT-like"/>
    <property type="match status" value="1"/>
</dbReference>
<proteinExistence type="inferred from homology"/>
<dbReference type="NCBIfam" id="NF047751">
    <property type="entry name" value="HepT_toxin"/>
    <property type="match status" value="1"/>
</dbReference>
<organism evidence="5 6">
    <name type="scientific">Kyrpidia spormannii</name>
    <dbReference type="NCBI Taxonomy" id="2055160"/>
    <lineage>
        <taxon>Bacteria</taxon>
        <taxon>Bacillati</taxon>
        <taxon>Bacillota</taxon>
        <taxon>Bacilli</taxon>
        <taxon>Bacillales</taxon>
        <taxon>Alicyclobacillaceae</taxon>
        <taxon>Kyrpidia</taxon>
    </lineage>
</organism>
<dbReference type="Gene3D" id="1.20.120.580">
    <property type="entry name" value="bsu32300-like"/>
    <property type="match status" value="1"/>
</dbReference>
<evidence type="ECO:0000256" key="1">
    <source>
        <dbReference type="ARBA" id="ARBA00022649"/>
    </source>
</evidence>
<name>A0A2K8N6J5_9BACL</name>
<evidence type="ECO:0000256" key="3">
    <source>
        <dbReference type="ARBA" id="ARBA00022801"/>
    </source>
</evidence>
<accession>A0A2K8N6J5</accession>
<dbReference type="InterPro" id="IPR037038">
    <property type="entry name" value="HepT-like_sf"/>
</dbReference>
<sequence>MGGRCRRTCGRLQWGLNIRALGKRWTDLFLDRSWVRARLELMSSYAEGVKEVKRRGRSAFESDPLIRMAAERGLHMSIECLIDSCNHIIDGYAMRDPASYQDILQIMMEEGIFDRSFGESFLPVADLRRLLAKDYDRLTPERVWDAVEKYADAFDEARRSLEKFLG</sequence>
<dbReference type="GO" id="GO:0004540">
    <property type="term" value="F:RNA nuclease activity"/>
    <property type="evidence" value="ECO:0007669"/>
    <property type="project" value="InterPro"/>
</dbReference>
<dbReference type="Proteomes" id="UP000231932">
    <property type="component" value="Chromosome"/>
</dbReference>
<dbReference type="InterPro" id="IPR008201">
    <property type="entry name" value="HepT-like"/>
</dbReference>
<dbReference type="AlphaFoldDB" id="A0A2K8N6J5"/>
<evidence type="ECO:0000313" key="6">
    <source>
        <dbReference type="Proteomes" id="UP000231932"/>
    </source>
</evidence>
<keyword evidence="6" id="KW-1185">Reference proteome</keyword>
<dbReference type="PANTHER" id="PTHR33397:SF5">
    <property type="entry name" value="RNASE YUTE-RELATED"/>
    <property type="match status" value="1"/>
</dbReference>